<comment type="caution">
    <text evidence="1">The sequence shown here is derived from an EMBL/GenBank/DDBJ whole genome shotgun (WGS) entry which is preliminary data.</text>
</comment>
<keyword evidence="2" id="KW-1185">Reference proteome</keyword>
<dbReference type="Proteomes" id="UP001066276">
    <property type="component" value="Chromosome 3_1"/>
</dbReference>
<dbReference type="EMBL" id="JANPWB010000005">
    <property type="protein sequence ID" value="KAJ1187867.1"/>
    <property type="molecule type" value="Genomic_DNA"/>
</dbReference>
<evidence type="ECO:0000313" key="2">
    <source>
        <dbReference type="Proteomes" id="UP001066276"/>
    </source>
</evidence>
<proteinExistence type="predicted"/>
<organism evidence="1 2">
    <name type="scientific">Pleurodeles waltl</name>
    <name type="common">Iberian ribbed newt</name>
    <dbReference type="NCBI Taxonomy" id="8319"/>
    <lineage>
        <taxon>Eukaryota</taxon>
        <taxon>Metazoa</taxon>
        <taxon>Chordata</taxon>
        <taxon>Craniata</taxon>
        <taxon>Vertebrata</taxon>
        <taxon>Euteleostomi</taxon>
        <taxon>Amphibia</taxon>
        <taxon>Batrachia</taxon>
        <taxon>Caudata</taxon>
        <taxon>Salamandroidea</taxon>
        <taxon>Salamandridae</taxon>
        <taxon>Pleurodelinae</taxon>
        <taxon>Pleurodeles</taxon>
    </lineage>
</organism>
<protein>
    <submittedName>
        <fullName evidence="1">Uncharacterized protein</fullName>
    </submittedName>
</protein>
<name>A0AAV7UFN4_PLEWA</name>
<sequence length="126" mass="13965">MTLPGTPRAIAPEFAKYLQLYQSWATNEREDLEVFVGYLPIPQLDPDQVEALEEKISEGEVTARISQLNNFPNGFPIQFYKWVTLKVVKPILFSAASEAGILPPDLREATIALINKEGKGADNCAS</sequence>
<dbReference type="AlphaFoldDB" id="A0AAV7UFN4"/>
<accession>A0AAV7UFN4</accession>
<gene>
    <name evidence="1" type="ORF">NDU88_004635</name>
</gene>
<reference evidence="1" key="1">
    <citation type="journal article" date="2022" name="bioRxiv">
        <title>Sequencing and chromosome-scale assembly of the giantPleurodeles waltlgenome.</title>
        <authorList>
            <person name="Brown T."/>
            <person name="Elewa A."/>
            <person name="Iarovenko S."/>
            <person name="Subramanian E."/>
            <person name="Araus A.J."/>
            <person name="Petzold A."/>
            <person name="Susuki M."/>
            <person name="Suzuki K.-i.T."/>
            <person name="Hayashi T."/>
            <person name="Toyoda A."/>
            <person name="Oliveira C."/>
            <person name="Osipova E."/>
            <person name="Leigh N.D."/>
            <person name="Simon A."/>
            <person name="Yun M.H."/>
        </authorList>
    </citation>
    <scope>NUCLEOTIDE SEQUENCE</scope>
    <source>
        <strain evidence="1">20211129_DDA</strain>
        <tissue evidence="1">Liver</tissue>
    </source>
</reference>
<evidence type="ECO:0000313" key="1">
    <source>
        <dbReference type="EMBL" id="KAJ1187867.1"/>
    </source>
</evidence>